<evidence type="ECO:0000313" key="3">
    <source>
        <dbReference type="Proteomes" id="UP000000496"/>
    </source>
</evidence>
<dbReference type="OrthoDB" id="22999at2"/>
<organism evidence="2 3">
    <name type="scientific">Simkania negevensis (strain ATCC VR-1471 / DSM 27360 / Z)</name>
    <dbReference type="NCBI Taxonomy" id="331113"/>
    <lineage>
        <taxon>Bacteria</taxon>
        <taxon>Pseudomonadati</taxon>
        <taxon>Chlamydiota</taxon>
        <taxon>Chlamydiia</taxon>
        <taxon>Parachlamydiales</taxon>
        <taxon>Simkaniaceae</taxon>
        <taxon>Simkania</taxon>
    </lineage>
</organism>
<keyword evidence="1" id="KW-0732">Signal</keyword>
<reference key="1">
    <citation type="journal article" date="2011" name="Mol. Biol. Evol.">
        <title>Unity in variety -- the pan-genome of the Chlamydiae.</title>
        <authorList>
            <person name="Collingro A."/>
            <person name="Tischler P."/>
            <person name="Weinmaier T."/>
            <person name="Penz T."/>
            <person name="Heinz E."/>
            <person name="Brunham R.C."/>
            <person name="Read T.D."/>
            <person name="Bavoil P.M."/>
            <person name="Sachse K."/>
            <person name="Kahane S."/>
            <person name="Friedman M.G."/>
            <person name="Rattei T."/>
            <person name="Myers G.S.A."/>
            <person name="Horn M."/>
        </authorList>
    </citation>
    <scope>NUCLEOTIDE SEQUENCE</scope>
    <source>
        <strain>Z</strain>
    </source>
</reference>
<dbReference type="KEGG" id="sng:SNE_A10010"/>
<feature type="chain" id="PRO_5003374248" evidence="1">
    <location>
        <begin position="18"/>
        <end position="353"/>
    </location>
</feature>
<keyword evidence="3" id="KW-1185">Reference proteome</keyword>
<name>F8L7X6_SIMNZ</name>
<evidence type="ECO:0000313" key="2">
    <source>
        <dbReference type="EMBL" id="CCB88878.1"/>
    </source>
</evidence>
<reference evidence="2 3" key="2">
    <citation type="journal article" date="2011" name="Mol. Biol. Evol.">
        <title>Unity in variety--the pan-genome of the Chlamydiae.</title>
        <authorList>
            <person name="Collingro A."/>
            <person name="Tischler P."/>
            <person name="Weinmaier T."/>
            <person name="Penz T."/>
            <person name="Heinz E."/>
            <person name="Brunham R.C."/>
            <person name="Read T.D."/>
            <person name="Bavoil P.M."/>
            <person name="Sachse K."/>
            <person name="Kahane S."/>
            <person name="Friedman M.G."/>
            <person name="Rattei T."/>
            <person name="Myers G.S."/>
            <person name="Horn M."/>
        </authorList>
    </citation>
    <scope>NUCLEOTIDE SEQUENCE [LARGE SCALE GENOMIC DNA]</scope>
    <source>
        <strain evidence="3">ATCC VR-1471 / Z</strain>
    </source>
</reference>
<dbReference type="Proteomes" id="UP000000496">
    <property type="component" value="Chromosome gsn.131"/>
</dbReference>
<evidence type="ECO:0000256" key="1">
    <source>
        <dbReference type="SAM" id="SignalP"/>
    </source>
</evidence>
<dbReference type="RefSeq" id="WP_013943345.1">
    <property type="nucleotide sequence ID" value="NC_015713.1"/>
</dbReference>
<dbReference type="InterPro" id="IPR007825">
    <property type="entry name" value="Major_OMP_Legionella"/>
</dbReference>
<gene>
    <name evidence="2" type="ordered locus">SNE_A10010</name>
</gene>
<dbReference type="eggNOG" id="COG3468">
    <property type="taxonomic scope" value="Bacteria"/>
</dbReference>
<feature type="signal peptide" evidence="1">
    <location>
        <begin position="1"/>
        <end position="17"/>
    </location>
</feature>
<protein>
    <submittedName>
        <fullName evidence="2">MOMP-like family protein</fullName>
    </submittedName>
</protein>
<dbReference type="Pfam" id="PF05150">
    <property type="entry name" value="Legionella_OMP"/>
    <property type="match status" value="1"/>
</dbReference>
<dbReference type="EMBL" id="FR872582">
    <property type="protein sequence ID" value="CCB88878.1"/>
    <property type="molecule type" value="Genomic_DNA"/>
</dbReference>
<dbReference type="AlphaFoldDB" id="F8L7X6"/>
<dbReference type="HOGENOM" id="CLU_769245_0_0_0"/>
<accession>F8L7X6</accession>
<proteinExistence type="predicted"/>
<dbReference type="STRING" id="331113.SNE_A10010"/>
<sequence>MKKYSLLLTLLPCFLFADNRMLTAPSSPPPDPKEQEMLFNKNEPGFLINGEFIYWNVQEGALDYAIRMRNRSWGPTPAFAQGDFERAEFDWDPGYRFSLGYYRAENFWEVLAEYTFLHVKGFNRAKPTSIDDGKYINGTFPQYLSSPMHDATSSIHLHYKLVNLLANRVFHLFDNPHLRLRLTGGVTTVWMHQGWHVRYVGFNDNITSTRNRWRYWGMGLRIGTGFDWYWGKDIYATGVFSTALTMGRYHNHAKQTTKMPLNPGDNPEIPFRDARYKDYRMAFTMQFLVGPSYQKSFDWWRFEIFAGYELTIWSNLQEVFRSTASTSIEAKETWLNSGLIALQGLTTRASFQF</sequence>